<evidence type="ECO:0000256" key="2">
    <source>
        <dbReference type="SAM" id="SignalP"/>
    </source>
</evidence>
<dbReference type="EMBL" id="JACHHO010000003">
    <property type="protein sequence ID" value="MBB5205207.1"/>
    <property type="molecule type" value="Genomic_DNA"/>
</dbReference>
<evidence type="ECO:0000313" key="4">
    <source>
        <dbReference type="Proteomes" id="UP000554837"/>
    </source>
</evidence>
<proteinExistence type="predicted"/>
<dbReference type="OrthoDB" id="8536851at2"/>
<name>A0A840S215_9BURK</name>
<feature type="chain" id="PRO_5032460198" evidence="2">
    <location>
        <begin position="19"/>
        <end position="131"/>
    </location>
</feature>
<dbReference type="Proteomes" id="UP000554837">
    <property type="component" value="Unassembled WGS sequence"/>
</dbReference>
<comment type="caution">
    <text evidence="3">The sequence shown here is derived from an EMBL/GenBank/DDBJ whole genome shotgun (WGS) entry which is preliminary data.</text>
</comment>
<evidence type="ECO:0000313" key="3">
    <source>
        <dbReference type="EMBL" id="MBB5205207.1"/>
    </source>
</evidence>
<gene>
    <name evidence="3" type="ORF">HNQ51_002526</name>
</gene>
<reference evidence="3 4" key="1">
    <citation type="submission" date="2020-08" db="EMBL/GenBank/DDBJ databases">
        <title>Genomic Encyclopedia of Type Strains, Phase IV (KMG-IV): sequencing the most valuable type-strain genomes for metagenomic binning, comparative biology and taxonomic classification.</title>
        <authorList>
            <person name="Goeker M."/>
        </authorList>
    </citation>
    <scope>NUCLEOTIDE SEQUENCE [LARGE SCALE GENOMIC DNA]</scope>
    <source>
        <strain evidence="3 4">DSM 23958</strain>
    </source>
</reference>
<sequence length="131" mass="14701">MRLRTSLLLAALCGSASAADIGVSIAVSQPGVYGRIDIGRFPQPVLMQSSPVIIQPVRVRHEPVYMRVPPGHQKKWSKHCHSYNACGVPVYFVQEDWYQQNVMRGERYDHDDHGHDKHGKGHGKGHGKHKD</sequence>
<accession>A0A840S215</accession>
<feature type="signal peptide" evidence="2">
    <location>
        <begin position="1"/>
        <end position="18"/>
    </location>
</feature>
<feature type="compositionally biased region" description="Basic residues" evidence="1">
    <location>
        <begin position="116"/>
        <end position="131"/>
    </location>
</feature>
<dbReference type="RefSeq" id="WP_138854784.1">
    <property type="nucleotide sequence ID" value="NZ_CP040709.1"/>
</dbReference>
<feature type="region of interest" description="Disordered" evidence="1">
    <location>
        <begin position="108"/>
        <end position="131"/>
    </location>
</feature>
<evidence type="ECO:0000256" key="1">
    <source>
        <dbReference type="SAM" id="MobiDB-lite"/>
    </source>
</evidence>
<protein>
    <submittedName>
        <fullName evidence="3">Uncharacterized protein</fullName>
    </submittedName>
</protein>
<keyword evidence="4" id="KW-1185">Reference proteome</keyword>
<dbReference type="AlphaFoldDB" id="A0A840S215"/>
<keyword evidence="2" id="KW-0732">Signal</keyword>
<organism evidence="3 4">
    <name type="scientific">Inhella inkyongensis</name>
    <dbReference type="NCBI Taxonomy" id="392593"/>
    <lineage>
        <taxon>Bacteria</taxon>
        <taxon>Pseudomonadati</taxon>
        <taxon>Pseudomonadota</taxon>
        <taxon>Betaproteobacteria</taxon>
        <taxon>Burkholderiales</taxon>
        <taxon>Sphaerotilaceae</taxon>
        <taxon>Inhella</taxon>
    </lineage>
</organism>